<reference evidence="1" key="1">
    <citation type="submission" date="2021-02" db="EMBL/GenBank/DDBJ databases">
        <authorList>
            <person name="Cremers G."/>
            <person name="Picone N."/>
        </authorList>
    </citation>
    <scope>NUCLEOTIDE SEQUENCE</scope>
    <source>
        <strain evidence="1">PQ17</strain>
    </source>
</reference>
<proteinExistence type="predicted"/>
<keyword evidence="2" id="KW-1185">Reference proteome</keyword>
<evidence type="ECO:0000313" key="2">
    <source>
        <dbReference type="Proteomes" id="UP000663859"/>
    </source>
</evidence>
<dbReference type="AlphaFoldDB" id="A0A8J2BSW0"/>
<organism evidence="1 2">
    <name type="scientific">Candidatus Methylacidithermus pantelleriae</name>
    <dbReference type="NCBI Taxonomy" id="2744239"/>
    <lineage>
        <taxon>Bacteria</taxon>
        <taxon>Pseudomonadati</taxon>
        <taxon>Verrucomicrobiota</taxon>
        <taxon>Methylacidiphilae</taxon>
        <taxon>Methylacidiphilales</taxon>
        <taxon>Methylacidiphilaceae</taxon>
        <taxon>Candidatus Methylacidithermus</taxon>
    </lineage>
</organism>
<name>A0A8J2BSW0_9BACT</name>
<comment type="caution">
    <text evidence="1">The sequence shown here is derived from an EMBL/GenBank/DDBJ whole genome shotgun (WGS) entry which is preliminary data.</text>
</comment>
<dbReference type="EMBL" id="CAJNOB010000012">
    <property type="protein sequence ID" value="CAF0696140.1"/>
    <property type="molecule type" value="Genomic_DNA"/>
</dbReference>
<protein>
    <submittedName>
        <fullName evidence="1">Uncharacterized protein</fullName>
    </submittedName>
</protein>
<gene>
    <name evidence="1" type="ORF">MPNT_20128</name>
</gene>
<dbReference type="RefSeq" id="WP_174581956.1">
    <property type="nucleotide sequence ID" value="NZ_CAJNOB010000012.1"/>
</dbReference>
<accession>A0A8J2BSW0</accession>
<sequence>MFPLPSHEQRVAELFLERLRCYLTQIGRLGFPPVRLRIRKRCGEGILGGFAEVPRAEAAYLFSREVLQAMERAVEDLAADSPRGRFYFLCGSFDDFFPYRERYVQLAQRLGTVRVFGSGDVPEDCPGIEFLTCDPRKLSRYRLVLLEGPKRHATVFCRRALTGSCSDGKEVFVGFYSVNPIMTSFLRWWVQIVPCGVERVLEQWEKPLLLPEVSPAELERFLRECNGR</sequence>
<dbReference type="Proteomes" id="UP000663859">
    <property type="component" value="Unassembled WGS sequence"/>
</dbReference>
<evidence type="ECO:0000313" key="1">
    <source>
        <dbReference type="EMBL" id="CAF0696140.1"/>
    </source>
</evidence>